<gene>
    <name evidence="1" type="ORF">GSPATT00011277001</name>
</gene>
<sequence length="201" mass="23373">MKDDKGAQYVYYNLVTSSHKYRKALGDNIEFAQLKQIDKQANKNEITVVMRFLPENFNSDKLEALQNIRIEELFIYQGLKYGIFKTSDYEIAGNIKRKIISYFQNKKYNDLHITIKAKKKSAKEKIKAFLEEESYNPRSQLEQKIGMPLSPPKVLPLVVKEIEQPKIKPTILQPTICAIQITVPQVQLKLNLQSQNKVNRK</sequence>
<dbReference type="KEGG" id="ptm:GSPATT00011277001"/>
<reference evidence="1 2" key="1">
    <citation type="journal article" date="2006" name="Nature">
        <title>Global trends of whole-genome duplications revealed by the ciliate Paramecium tetraurelia.</title>
        <authorList>
            <consortium name="Genoscope"/>
            <person name="Aury J.-M."/>
            <person name="Jaillon O."/>
            <person name="Duret L."/>
            <person name="Noel B."/>
            <person name="Jubin C."/>
            <person name="Porcel B.M."/>
            <person name="Segurens B."/>
            <person name="Daubin V."/>
            <person name="Anthouard V."/>
            <person name="Aiach N."/>
            <person name="Arnaiz O."/>
            <person name="Billaut A."/>
            <person name="Beisson J."/>
            <person name="Blanc I."/>
            <person name="Bouhouche K."/>
            <person name="Camara F."/>
            <person name="Duharcourt S."/>
            <person name="Guigo R."/>
            <person name="Gogendeau D."/>
            <person name="Katinka M."/>
            <person name="Keller A.-M."/>
            <person name="Kissmehl R."/>
            <person name="Klotz C."/>
            <person name="Koll F."/>
            <person name="Le Moue A."/>
            <person name="Lepere C."/>
            <person name="Malinsky S."/>
            <person name="Nowacki M."/>
            <person name="Nowak J.K."/>
            <person name="Plattner H."/>
            <person name="Poulain J."/>
            <person name="Ruiz F."/>
            <person name="Serrano V."/>
            <person name="Zagulski M."/>
            <person name="Dessen P."/>
            <person name="Betermier M."/>
            <person name="Weissenbach J."/>
            <person name="Scarpelli C."/>
            <person name="Schachter V."/>
            <person name="Sperling L."/>
            <person name="Meyer E."/>
            <person name="Cohen J."/>
            <person name="Wincker P."/>
        </authorList>
    </citation>
    <scope>NUCLEOTIDE SEQUENCE [LARGE SCALE GENOMIC DNA]</scope>
    <source>
        <strain evidence="1 2">Stock d4-2</strain>
    </source>
</reference>
<proteinExistence type="predicted"/>
<evidence type="ECO:0000313" key="2">
    <source>
        <dbReference type="Proteomes" id="UP000000600"/>
    </source>
</evidence>
<dbReference type="GeneID" id="5028827"/>
<dbReference type="Proteomes" id="UP000000600">
    <property type="component" value="Unassembled WGS sequence"/>
</dbReference>
<protein>
    <submittedName>
        <fullName evidence="1">Uncharacterized protein</fullName>
    </submittedName>
</protein>
<name>A0CXX8_PARTE</name>
<keyword evidence="2" id="KW-1185">Reference proteome</keyword>
<dbReference type="RefSeq" id="XP_001443042.1">
    <property type="nucleotide sequence ID" value="XM_001443005.2"/>
</dbReference>
<accession>A0CXX8</accession>
<dbReference type="InParanoid" id="A0CXX8"/>
<evidence type="ECO:0000313" key="1">
    <source>
        <dbReference type="EMBL" id="CAK75645.1"/>
    </source>
</evidence>
<dbReference type="AlphaFoldDB" id="A0CXX8"/>
<dbReference type="EMBL" id="CT868208">
    <property type="protein sequence ID" value="CAK75645.1"/>
    <property type="molecule type" value="Genomic_DNA"/>
</dbReference>
<dbReference type="HOGENOM" id="CLU_1201842_0_0_1"/>
<organism evidence="1 2">
    <name type="scientific">Paramecium tetraurelia</name>
    <dbReference type="NCBI Taxonomy" id="5888"/>
    <lineage>
        <taxon>Eukaryota</taxon>
        <taxon>Sar</taxon>
        <taxon>Alveolata</taxon>
        <taxon>Ciliophora</taxon>
        <taxon>Intramacronucleata</taxon>
        <taxon>Oligohymenophorea</taxon>
        <taxon>Peniculida</taxon>
        <taxon>Parameciidae</taxon>
        <taxon>Paramecium</taxon>
    </lineage>
</organism>